<feature type="region of interest" description="Disordered" evidence="1">
    <location>
        <begin position="56"/>
        <end position="194"/>
    </location>
</feature>
<keyword evidence="2" id="KW-0472">Membrane</keyword>
<feature type="transmembrane region" description="Helical" evidence="2">
    <location>
        <begin position="34"/>
        <end position="53"/>
    </location>
</feature>
<feature type="compositionally biased region" description="Low complexity" evidence="1">
    <location>
        <begin position="141"/>
        <end position="169"/>
    </location>
</feature>
<feature type="compositionally biased region" description="Basic and acidic residues" evidence="1">
    <location>
        <begin position="1"/>
        <end position="12"/>
    </location>
</feature>
<feature type="compositionally biased region" description="Low complexity" evidence="1">
    <location>
        <begin position="120"/>
        <end position="133"/>
    </location>
</feature>
<organism evidence="3 4">
    <name type="scientific">Streptomyces hokutonensis</name>
    <dbReference type="NCBI Taxonomy" id="1306990"/>
    <lineage>
        <taxon>Bacteria</taxon>
        <taxon>Bacillati</taxon>
        <taxon>Actinomycetota</taxon>
        <taxon>Actinomycetes</taxon>
        <taxon>Kitasatosporales</taxon>
        <taxon>Streptomycetaceae</taxon>
        <taxon>Streptomyces</taxon>
    </lineage>
</organism>
<feature type="region of interest" description="Disordered" evidence="1">
    <location>
        <begin position="1"/>
        <end position="31"/>
    </location>
</feature>
<dbReference type="Proteomes" id="UP001601303">
    <property type="component" value="Unassembled WGS sequence"/>
</dbReference>
<keyword evidence="2" id="KW-1133">Transmembrane helix</keyword>
<name>A0ABW6LY52_9ACTN</name>
<evidence type="ECO:0000256" key="2">
    <source>
        <dbReference type="SAM" id="Phobius"/>
    </source>
</evidence>
<gene>
    <name evidence="3" type="ORF">ACFYNQ_09600</name>
</gene>
<proteinExistence type="predicted"/>
<evidence type="ECO:0000313" key="4">
    <source>
        <dbReference type="Proteomes" id="UP001601303"/>
    </source>
</evidence>
<dbReference type="EMBL" id="JBIAHM010000003">
    <property type="protein sequence ID" value="MFE9598824.1"/>
    <property type="molecule type" value="Genomic_DNA"/>
</dbReference>
<accession>A0ABW6LY52</accession>
<evidence type="ECO:0000256" key="1">
    <source>
        <dbReference type="SAM" id="MobiDB-lite"/>
    </source>
</evidence>
<dbReference type="RefSeq" id="WP_388104497.1">
    <property type="nucleotide sequence ID" value="NZ_JBIAHM010000003.1"/>
</dbReference>
<sequence length="209" mass="20188">MTTTTKAERAEGTADVEPPVLPRGRHRRPRPRKVLLAAGGLAVAAGVLSLVRLTPESGVGGVGTAEAEPSPDAEQSAGHPANAAATISADPTAIPSAIPSATSVMGGASATPTTASGVVPTPYATTAPTTVPGTGTGTGTGTTTAPGTPQPQASAAAPGPLDPAASAAPEPAPTPTPSRTANSPAPAPSRPGLCVPIIGLCVDPLVHRH</sequence>
<keyword evidence="2" id="KW-0812">Transmembrane</keyword>
<keyword evidence="4" id="KW-1185">Reference proteome</keyword>
<comment type="caution">
    <text evidence="3">The sequence shown here is derived from an EMBL/GenBank/DDBJ whole genome shotgun (WGS) entry which is preliminary data.</text>
</comment>
<reference evidence="3 4" key="1">
    <citation type="submission" date="2024-10" db="EMBL/GenBank/DDBJ databases">
        <title>The Natural Products Discovery Center: Release of the First 8490 Sequenced Strains for Exploring Actinobacteria Biosynthetic Diversity.</title>
        <authorList>
            <person name="Kalkreuter E."/>
            <person name="Kautsar S.A."/>
            <person name="Yang D."/>
            <person name="Bader C.D."/>
            <person name="Teijaro C.N."/>
            <person name="Fluegel L."/>
            <person name="Davis C.M."/>
            <person name="Simpson J.R."/>
            <person name="Lauterbach L."/>
            <person name="Steele A.D."/>
            <person name="Gui C."/>
            <person name="Meng S."/>
            <person name="Li G."/>
            <person name="Viehrig K."/>
            <person name="Ye F."/>
            <person name="Su P."/>
            <person name="Kiefer A.F."/>
            <person name="Nichols A."/>
            <person name="Cepeda A.J."/>
            <person name="Yan W."/>
            <person name="Fan B."/>
            <person name="Jiang Y."/>
            <person name="Adhikari A."/>
            <person name="Zheng C.-J."/>
            <person name="Schuster L."/>
            <person name="Cowan T.M."/>
            <person name="Smanski M.J."/>
            <person name="Chevrette M.G."/>
            <person name="De Carvalho L.P.S."/>
            <person name="Shen B."/>
        </authorList>
    </citation>
    <scope>NUCLEOTIDE SEQUENCE [LARGE SCALE GENOMIC DNA]</scope>
    <source>
        <strain evidence="3 4">NPDC006488</strain>
    </source>
</reference>
<protein>
    <submittedName>
        <fullName evidence="3">Uncharacterized protein</fullName>
    </submittedName>
</protein>
<evidence type="ECO:0000313" key="3">
    <source>
        <dbReference type="EMBL" id="MFE9598824.1"/>
    </source>
</evidence>